<gene>
    <name evidence="3" type="primary">LOC113799722</name>
</gene>
<keyword evidence="1" id="KW-1133">Transmembrane helix</keyword>
<organism evidence="2 3">
    <name type="scientific">Dermatophagoides pteronyssinus</name>
    <name type="common">European house dust mite</name>
    <dbReference type="NCBI Taxonomy" id="6956"/>
    <lineage>
        <taxon>Eukaryota</taxon>
        <taxon>Metazoa</taxon>
        <taxon>Ecdysozoa</taxon>
        <taxon>Arthropoda</taxon>
        <taxon>Chelicerata</taxon>
        <taxon>Arachnida</taxon>
        <taxon>Acari</taxon>
        <taxon>Acariformes</taxon>
        <taxon>Sarcoptiformes</taxon>
        <taxon>Astigmata</taxon>
        <taxon>Psoroptidia</taxon>
        <taxon>Analgoidea</taxon>
        <taxon>Pyroglyphidae</taxon>
        <taxon>Dermatophagoidinae</taxon>
        <taxon>Dermatophagoides</taxon>
    </lineage>
</organism>
<dbReference type="InParanoid" id="A0A6P6YLX8"/>
<feature type="transmembrane region" description="Helical" evidence="1">
    <location>
        <begin position="95"/>
        <end position="117"/>
    </location>
</feature>
<dbReference type="AlphaFoldDB" id="A0A6P6YLX8"/>
<sequence>MEQTDPLLWNHFRKNMAWLFGYTAVIFGYGIYQAFDTKNIKAFQTYILFTIETKDNFSIEELYEKNPMKYSRSTAIFFIYQECKIGLNLANFRKLFIQIQWCTININFIGHIIVLYIELNPNQFDSHPLWHYLLRFIFLNLQKSFPFILIYQRLIIFTEECQKYYSKLFLIGIMCTILSSQIIWKTLRFIRNDNYIIIILYYLLAIDYIIIIILSFTVSLFNKHLNSIRYDLQQTVRLMNSSSSSSFRNKFQMLMYYERLVQRRKLWGVKIGAITIMTTATFFKLMLANARFTMLSNKLF</sequence>
<accession>A0A6P6YLX8</accession>
<reference evidence="3" key="1">
    <citation type="submission" date="2025-08" db="UniProtKB">
        <authorList>
            <consortium name="RefSeq"/>
        </authorList>
    </citation>
    <scope>IDENTIFICATION</scope>
    <source>
        <strain evidence="3">Airmid</strain>
    </source>
</reference>
<protein>
    <submittedName>
        <fullName evidence="3">Uncharacterized protein LOC113799722</fullName>
    </submittedName>
</protein>
<keyword evidence="2" id="KW-1185">Reference proteome</keyword>
<dbReference type="KEGG" id="dpte:113799722"/>
<dbReference type="OrthoDB" id="6532655at2759"/>
<feature type="transmembrane region" description="Helical" evidence="1">
    <location>
        <begin position="267"/>
        <end position="287"/>
    </location>
</feature>
<keyword evidence="1" id="KW-0812">Transmembrane</keyword>
<feature type="transmembrane region" description="Helical" evidence="1">
    <location>
        <begin position="16"/>
        <end position="35"/>
    </location>
</feature>
<proteinExistence type="predicted"/>
<feature type="transmembrane region" description="Helical" evidence="1">
    <location>
        <begin position="164"/>
        <end position="184"/>
    </location>
</feature>
<evidence type="ECO:0000313" key="3">
    <source>
        <dbReference type="RefSeq" id="XP_027206212.1"/>
    </source>
</evidence>
<name>A0A6P6YLX8_DERPT</name>
<keyword evidence="1" id="KW-0472">Membrane</keyword>
<evidence type="ECO:0000313" key="2">
    <source>
        <dbReference type="Proteomes" id="UP000515146"/>
    </source>
</evidence>
<feature type="transmembrane region" description="Helical" evidence="1">
    <location>
        <begin position="196"/>
        <end position="221"/>
    </location>
</feature>
<feature type="transmembrane region" description="Helical" evidence="1">
    <location>
        <begin position="129"/>
        <end position="152"/>
    </location>
</feature>
<evidence type="ECO:0000256" key="1">
    <source>
        <dbReference type="SAM" id="Phobius"/>
    </source>
</evidence>
<dbReference type="RefSeq" id="XP_027206212.1">
    <property type="nucleotide sequence ID" value="XM_027350411.1"/>
</dbReference>
<dbReference type="Proteomes" id="UP000515146">
    <property type="component" value="Unplaced"/>
</dbReference>